<dbReference type="Proteomes" id="UP001139447">
    <property type="component" value="Unassembled WGS sequence"/>
</dbReference>
<dbReference type="InterPro" id="IPR015422">
    <property type="entry name" value="PyrdxlP-dep_Trfase_small"/>
</dbReference>
<sequence length="429" mass="46342">MNQQTLALLGGTPVVQTEFKPFNTIGDEEIAAATSVIRSGVLSAYIGAPGAAFMGGPRVRAFEDAAAKHFSVRHAIAVNSWTSGLIAAVGAIGLEPGDEVITSPWTMVATATAVLHWNGIPVFADIDPQTFNIDPASVEKLITPRTRAIMAVDIFGQSCDIRALRDIATRHKLKLLCDTAQSPGATYYGKATGTLADIGGFSLNYHKHIHCGEGGILVTEDDRYAERLRLIRNHAEAVIDSNDPHELSNMLGYNFRLGEIEAAIATEQLKKLGPNIEGRQRVAAQFNAGLAALPGLTTPRVADGCTHVYYVYGMTLDTAALGVPREKIVAALRAEGLPGIMSGYQNVHLYPLFQNRIAYGSQGFPWNSPYCEREISYARGICPVAERLHAETFMGINICLNDYSADDVRIVISAFEKVWNNLDALRAAA</sequence>
<dbReference type="GO" id="GO:0008483">
    <property type="term" value="F:transaminase activity"/>
    <property type="evidence" value="ECO:0007669"/>
    <property type="project" value="UniProtKB-KW"/>
</dbReference>
<evidence type="ECO:0000256" key="1">
    <source>
        <dbReference type="ARBA" id="ARBA00037999"/>
    </source>
</evidence>
<dbReference type="PANTHER" id="PTHR30244:SF34">
    <property type="entry name" value="DTDP-4-AMINO-4,6-DIDEOXYGALACTOSE TRANSAMINASE"/>
    <property type="match status" value="1"/>
</dbReference>
<dbReference type="EMBL" id="JALGBI010000001">
    <property type="protein sequence ID" value="MCJ0764275.1"/>
    <property type="molecule type" value="Genomic_DNA"/>
</dbReference>
<dbReference type="CDD" id="cd00616">
    <property type="entry name" value="AHBA_syn"/>
    <property type="match status" value="1"/>
</dbReference>
<gene>
    <name evidence="3" type="ORF">MMF98_13750</name>
</gene>
<comment type="caution">
    <text evidence="3">The sequence shown here is derived from an EMBL/GenBank/DDBJ whole genome shotgun (WGS) entry which is preliminary data.</text>
</comment>
<dbReference type="SUPFAM" id="SSF53383">
    <property type="entry name" value="PLP-dependent transferases"/>
    <property type="match status" value="1"/>
</dbReference>
<proteinExistence type="inferred from homology"/>
<dbReference type="Gene3D" id="3.90.1150.10">
    <property type="entry name" value="Aspartate Aminotransferase, domain 1"/>
    <property type="match status" value="1"/>
</dbReference>
<reference evidence="3" key="1">
    <citation type="submission" date="2022-03" db="EMBL/GenBank/DDBJ databases">
        <authorList>
            <person name="Woo C.Y."/>
        </authorList>
    </citation>
    <scope>NUCLEOTIDE SEQUENCE</scope>
    <source>
        <strain evidence="3">CYS-02</strain>
    </source>
</reference>
<dbReference type="RefSeq" id="WP_243306864.1">
    <property type="nucleotide sequence ID" value="NZ_JALGBI010000001.1"/>
</dbReference>
<dbReference type="InterPro" id="IPR015424">
    <property type="entry name" value="PyrdxlP-dep_Trfase"/>
</dbReference>
<dbReference type="AlphaFoldDB" id="A0A9X1VW03"/>
<dbReference type="Gene3D" id="3.40.640.10">
    <property type="entry name" value="Type I PLP-dependent aspartate aminotransferase-like (Major domain)"/>
    <property type="match status" value="1"/>
</dbReference>
<dbReference type="Pfam" id="PF01041">
    <property type="entry name" value="DegT_DnrJ_EryC1"/>
    <property type="match status" value="1"/>
</dbReference>
<keyword evidence="3" id="KW-0808">Transferase</keyword>
<organism evidence="3 4">
    <name type="scientific">Variovorax terrae</name>
    <dbReference type="NCBI Taxonomy" id="2923278"/>
    <lineage>
        <taxon>Bacteria</taxon>
        <taxon>Pseudomonadati</taxon>
        <taxon>Pseudomonadota</taxon>
        <taxon>Betaproteobacteria</taxon>
        <taxon>Burkholderiales</taxon>
        <taxon>Comamonadaceae</taxon>
        <taxon>Variovorax</taxon>
    </lineage>
</organism>
<keyword evidence="2" id="KW-0663">Pyridoxal phosphate</keyword>
<accession>A0A9X1VW03</accession>
<evidence type="ECO:0000256" key="2">
    <source>
        <dbReference type="RuleBase" id="RU004508"/>
    </source>
</evidence>
<evidence type="ECO:0000313" key="3">
    <source>
        <dbReference type="EMBL" id="MCJ0764275.1"/>
    </source>
</evidence>
<keyword evidence="4" id="KW-1185">Reference proteome</keyword>
<dbReference type="InterPro" id="IPR000653">
    <property type="entry name" value="DegT/StrS_aminotransferase"/>
</dbReference>
<protein>
    <submittedName>
        <fullName evidence="3">DegT/DnrJ/EryC1/StrS family aminotransferase</fullName>
    </submittedName>
</protein>
<dbReference type="GO" id="GO:0030170">
    <property type="term" value="F:pyridoxal phosphate binding"/>
    <property type="evidence" value="ECO:0007669"/>
    <property type="project" value="TreeGrafter"/>
</dbReference>
<keyword evidence="3" id="KW-0032">Aminotransferase</keyword>
<dbReference type="InterPro" id="IPR015421">
    <property type="entry name" value="PyrdxlP-dep_Trfase_major"/>
</dbReference>
<dbReference type="PANTHER" id="PTHR30244">
    <property type="entry name" value="TRANSAMINASE"/>
    <property type="match status" value="1"/>
</dbReference>
<evidence type="ECO:0000313" key="4">
    <source>
        <dbReference type="Proteomes" id="UP001139447"/>
    </source>
</evidence>
<dbReference type="GO" id="GO:0000271">
    <property type="term" value="P:polysaccharide biosynthetic process"/>
    <property type="evidence" value="ECO:0007669"/>
    <property type="project" value="TreeGrafter"/>
</dbReference>
<comment type="similarity">
    <text evidence="1 2">Belongs to the DegT/DnrJ/EryC1 family.</text>
</comment>
<name>A0A9X1VW03_9BURK</name>